<comment type="caution">
    <text evidence="3">The sequence shown here is derived from an EMBL/GenBank/DDBJ whole genome shotgun (WGS) entry which is preliminary data.</text>
</comment>
<name>A0AAE1L1R5_PETCI</name>
<dbReference type="InterPro" id="IPR050927">
    <property type="entry name" value="TRPM"/>
</dbReference>
<keyword evidence="4" id="KW-1185">Reference proteome</keyword>
<dbReference type="GO" id="GO:0005886">
    <property type="term" value="C:plasma membrane"/>
    <property type="evidence" value="ECO:0007669"/>
    <property type="project" value="TreeGrafter"/>
</dbReference>
<evidence type="ECO:0000313" key="3">
    <source>
        <dbReference type="EMBL" id="KAK3893199.1"/>
    </source>
</evidence>
<dbReference type="GO" id="GO:0030001">
    <property type="term" value="P:metal ion transport"/>
    <property type="evidence" value="ECO:0007669"/>
    <property type="project" value="TreeGrafter"/>
</dbReference>
<evidence type="ECO:0000313" key="2">
    <source>
        <dbReference type="EMBL" id="KAK3892607.1"/>
    </source>
</evidence>
<dbReference type="PANTHER" id="PTHR13800:SF1">
    <property type="entry name" value="TRANSIENT RECEPTOR POTENTIAL CATION CHANNEL TRPM"/>
    <property type="match status" value="1"/>
</dbReference>
<dbReference type="GO" id="GO:0005261">
    <property type="term" value="F:monoatomic cation channel activity"/>
    <property type="evidence" value="ECO:0007669"/>
    <property type="project" value="TreeGrafter"/>
</dbReference>
<dbReference type="EMBL" id="JAWQEG010000219">
    <property type="protein sequence ID" value="KAK3893199.1"/>
    <property type="molecule type" value="Genomic_DNA"/>
</dbReference>
<dbReference type="PANTHER" id="PTHR13800">
    <property type="entry name" value="TRANSIENT RECEPTOR POTENTIAL CATION CHANNEL, SUBFAMILY M, MEMBER 6"/>
    <property type="match status" value="1"/>
</dbReference>
<proteinExistence type="predicted"/>
<dbReference type="AlphaFoldDB" id="A0AAE1L1R5"/>
<accession>A0AAE1L1R5</accession>
<dbReference type="EMBL" id="JAWQEG010000251">
    <property type="protein sequence ID" value="KAK3892607.1"/>
    <property type="molecule type" value="Genomic_DNA"/>
</dbReference>
<organism evidence="3 4">
    <name type="scientific">Petrolisthes cinctipes</name>
    <name type="common">Flat porcelain crab</name>
    <dbReference type="NCBI Taxonomy" id="88211"/>
    <lineage>
        <taxon>Eukaryota</taxon>
        <taxon>Metazoa</taxon>
        <taxon>Ecdysozoa</taxon>
        <taxon>Arthropoda</taxon>
        <taxon>Crustacea</taxon>
        <taxon>Multicrustacea</taxon>
        <taxon>Malacostraca</taxon>
        <taxon>Eumalacostraca</taxon>
        <taxon>Eucarida</taxon>
        <taxon>Decapoda</taxon>
        <taxon>Pleocyemata</taxon>
        <taxon>Anomura</taxon>
        <taxon>Galatheoidea</taxon>
        <taxon>Porcellanidae</taxon>
        <taxon>Petrolisthes</taxon>
    </lineage>
</organism>
<dbReference type="Proteomes" id="UP001286313">
    <property type="component" value="Unassembled WGS sequence"/>
</dbReference>
<gene>
    <name evidence="3" type="ORF">Pcinc_002955</name>
    <name evidence="2" type="ORF">Pcinc_003583</name>
    <name evidence="1" type="ORF">Pcinc_021219</name>
</gene>
<evidence type="ECO:0000313" key="1">
    <source>
        <dbReference type="EMBL" id="KAK3873794.1"/>
    </source>
</evidence>
<evidence type="ECO:0000313" key="4">
    <source>
        <dbReference type="Proteomes" id="UP001286313"/>
    </source>
</evidence>
<protein>
    <submittedName>
        <fullName evidence="3">Uncharacterized protein</fullName>
    </submittedName>
</protein>
<reference evidence="3" key="1">
    <citation type="submission" date="2023-10" db="EMBL/GenBank/DDBJ databases">
        <title>Genome assemblies of two species of porcelain crab, Petrolisthes cinctipes and Petrolisthes manimaculis (Anomura: Porcellanidae).</title>
        <authorList>
            <person name="Angst P."/>
        </authorList>
    </citation>
    <scope>NUCLEOTIDE SEQUENCE</scope>
    <source>
        <strain evidence="3">PB745_01</strain>
        <tissue evidence="3">Gill</tissue>
    </source>
</reference>
<sequence length="92" mass="10803">MQRIRDTMELNGQDQKQCLEHIVECCKRLNMVTIFDINSNEELDRYILYALLTGKSVDGKTSLLDQLKLALRWNRPDIAESHIFTGEIKYEE</sequence>
<dbReference type="EMBL" id="JAWQEG010002181">
    <property type="protein sequence ID" value="KAK3873794.1"/>
    <property type="molecule type" value="Genomic_DNA"/>
</dbReference>